<comment type="caution">
    <text evidence="1">The sequence shown here is derived from an EMBL/GenBank/DDBJ whole genome shotgun (WGS) entry which is preliminary data.</text>
</comment>
<gene>
    <name evidence="1" type="primary">Acey_s0077.g1139</name>
    <name evidence="1" type="ORF">Y032_0077g1139</name>
</gene>
<proteinExistence type="predicted"/>
<dbReference type="AlphaFoldDB" id="A0A016TU73"/>
<accession>A0A016TU73</accession>
<keyword evidence="2" id="KW-1185">Reference proteome</keyword>
<evidence type="ECO:0000313" key="2">
    <source>
        <dbReference type="Proteomes" id="UP000024635"/>
    </source>
</evidence>
<evidence type="ECO:0000313" key="1">
    <source>
        <dbReference type="EMBL" id="EYC06311.1"/>
    </source>
</evidence>
<reference evidence="2" key="1">
    <citation type="journal article" date="2015" name="Nat. Genet.">
        <title>The genome and transcriptome of the zoonotic hookworm Ancylostoma ceylanicum identify infection-specific gene families.</title>
        <authorList>
            <person name="Schwarz E.M."/>
            <person name="Hu Y."/>
            <person name="Antoshechkin I."/>
            <person name="Miller M.M."/>
            <person name="Sternberg P.W."/>
            <person name="Aroian R.V."/>
        </authorList>
    </citation>
    <scope>NUCLEOTIDE SEQUENCE</scope>
    <source>
        <strain evidence="2">HY135</strain>
    </source>
</reference>
<name>A0A016TU73_9BILA</name>
<dbReference type="EMBL" id="JARK01001413">
    <property type="protein sequence ID" value="EYC06311.1"/>
    <property type="molecule type" value="Genomic_DNA"/>
</dbReference>
<organism evidence="1 2">
    <name type="scientific">Ancylostoma ceylanicum</name>
    <dbReference type="NCBI Taxonomy" id="53326"/>
    <lineage>
        <taxon>Eukaryota</taxon>
        <taxon>Metazoa</taxon>
        <taxon>Ecdysozoa</taxon>
        <taxon>Nematoda</taxon>
        <taxon>Chromadorea</taxon>
        <taxon>Rhabditida</taxon>
        <taxon>Rhabditina</taxon>
        <taxon>Rhabditomorpha</taxon>
        <taxon>Strongyloidea</taxon>
        <taxon>Ancylostomatidae</taxon>
        <taxon>Ancylostomatinae</taxon>
        <taxon>Ancylostoma</taxon>
    </lineage>
</organism>
<protein>
    <submittedName>
        <fullName evidence="1">Uncharacterized protein</fullName>
    </submittedName>
</protein>
<sequence>MSKIPISGVGSSLILASYEHLSPTFPGNWQWLRSPHDFLLPVLRNTSAHPWPPLFLKKRAPSRVCHYADISRLEDAAGWSFTYTTTTETTTGHRVDSWILMSLDASLRLPTTNVLTLLMTLTEDLQLSEAVSREARTTMLDII</sequence>
<dbReference type="Proteomes" id="UP000024635">
    <property type="component" value="Unassembled WGS sequence"/>
</dbReference>